<dbReference type="InterPro" id="IPR037914">
    <property type="entry name" value="SpoVT-AbrB_sf"/>
</dbReference>
<organism evidence="1 2">
    <name type="scientific">Deinococcus ruber</name>
    <dbReference type="NCBI Taxonomy" id="1848197"/>
    <lineage>
        <taxon>Bacteria</taxon>
        <taxon>Thermotogati</taxon>
        <taxon>Deinococcota</taxon>
        <taxon>Deinococci</taxon>
        <taxon>Deinococcales</taxon>
        <taxon>Deinococcaceae</taxon>
        <taxon>Deinococcus</taxon>
    </lineage>
</organism>
<keyword evidence="2" id="KW-1185">Reference proteome</keyword>
<dbReference type="AlphaFoldDB" id="A0A918CF98"/>
<accession>A0A918CF98</accession>
<comment type="caution">
    <text evidence="1">The sequence shown here is derived from an EMBL/GenBank/DDBJ whole genome shotgun (WGS) entry which is preliminary data.</text>
</comment>
<evidence type="ECO:0000313" key="1">
    <source>
        <dbReference type="EMBL" id="GGR20067.1"/>
    </source>
</evidence>
<proteinExistence type="predicted"/>
<evidence type="ECO:0008006" key="3">
    <source>
        <dbReference type="Google" id="ProtNLM"/>
    </source>
</evidence>
<name>A0A918CF98_9DEIO</name>
<evidence type="ECO:0000313" key="2">
    <source>
        <dbReference type="Proteomes" id="UP000603865"/>
    </source>
</evidence>
<dbReference type="Proteomes" id="UP000603865">
    <property type="component" value="Unassembled WGS sequence"/>
</dbReference>
<dbReference type="SUPFAM" id="SSF89447">
    <property type="entry name" value="AbrB/MazE/MraZ-like"/>
    <property type="match status" value="1"/>
</dbReference>
<dbReference type="EMBL" id="BMQL01000024">
    <property type="protein sequence ID" value="GGR20067.1"/>
    <property type="molecule type" value="Genomic_DNA"/>
</dbReference>
<dbReference type="RefSeq" id="WP_189091852.1">
    <property type="nucleotide sequence ID" value="NZ_BMQL01000024.1"/>
</dbReference>
<dbReference type="Gene3D" id="2.10.260.10">
    <property type="match status" value="1"/>
</dbReference>
<gene>
    <name evidence="1" type="ORF">GCM10008957_35600</name>
</gene>
<protein>
    <recommendedName>
        <fullName evidence="3">SpoVT-AbrB domain-containing protein</fullName>
    </recommendedName>
</protein>
<sequence length="85" mass="9335">MTQYAYQLEVKADGRVQLPLELRQSLNLTNGSRLIVQVQDTGHATLVTAAALAADLRGCLQDDGPSIVEELLDDRRQEVTDEARA</sequence>
<reference evidence="1" key="1">
    <citation type="journal article" date="2014" name="Int. J. Syst. Evol. Microbiol.">
        <title>Complete genome sequence of Corynebacterium casei LMG S-19264T (=DSM 44701T), isolated from a smear-ripened cheese.</title>
        <authorList>
            <consortium name="US DOE Joint Genome Institute (JGI-PGF)"/>
            <person name="Walter F."/>
            <person name="Albersmeier A."/>
            <person name="Kalinowski J."/>
            <person name="Ruckert C."/>
        </authorList>
    </citation>
    <scope>NUCLEOTIDE SEQUENCE</scope>
    <source>
        <strain evidence="1">JCM 31311</strain>
    </source>
</reference>
<reference evidence="1" key="2">
    <citation type="submission" date="2020-09" db="EMBL/GenBank/DDBJ databases">
        <authorList>
            <person name="Sun Q."/>
            <person name="Ohkuma M."/>
        </authorList>
    </citation>
    <scope>NUCLEOTIDE SEQUENCE</scope>
    <source>
        <strain evidence="1">JCM 31311</strain>
    </source>
</reference>